<sequence length="85" mass="8635">MKLSGVLATLAALVVFFALCWLFSGAPDNAGLLATLNPVAAVSGLAFALAFAAGLPVSVAIIVALALLLIIPLLVWLALHRLAGR</sequence>
<gene>
    <name evidence="2" type="ORF">CBP12_04700</name>
</gene>
<protein>
    <submittedName>
        <fullName evidence="2">Uncharacterized protein</fullName>
    </submittedName>
</protein>
<reference evidence="3" key="1">
    <citation type="submission" date="2017-05" db="EMBL/GenBank/DDBJ databases">
        <authorList>
            <person name="Sung H."/>
        </authorList>
    </citation>
    <scope>NUCLEOTIDE SEQUENCE [LARGE SCALE GENOMIC DNA]</scope>
    <source>
        <strain evidence="3">AMac2203</strain>
    </source>
</reference>
<dbReference type="Proteomes" id="UP000243793">
    <property type="component" value="Chromosome"/>
</dbReference>
<keyword evidence="1" id="KW-1133">Transmembrane helix</keyword>
<dbReference type="RefSeq" id="WP_086963407.1">
    <property type="nucleotide sequence ID" value="NZ_CP021376.1"/>
</dbReference>
<feature type="transmembrane region" description="Helical" evidence="1">
    <location>
        <begin position="59"/>
        <end position="79"/>
    </location>
</feature>
<proteinExistence type="predicted"/>
<accession>A0A1Y0CX03</accession>
<evidence type="ECO:0000256" key="1">
    <source>
        <dbReference type="SAM" id="Phobius"/>
    </source>
</evidence>
<name>A0A1Y0CX03_9GAMM</name>
<keyword evidence="3" id="KW-1185">Reference proteome</keyword>
<dbReference type="EMBL" id="CP021376">
    <property type="protein sequence ID" value="ART79534.1"/>
    <property type="molecule type" value="Genomic_DNA"/>
</dbReference>
<organism evidence="2 3">
    <name type="scientific">Oceanisphaera avium</name>
    <dbReference type="NCBI Taxonomy" id="1903694"/>
    <lineage>
        <taxon>Bacteria</taxon>
        <taxon>Pseudomonadati</taxon>
        <taxon>Pseudomonadota</taxon>
        <taxon>Gammaproteobacteria</taxon>
        <taxon>Aeromonadales</taxon>
        <taxon>Aeromonadaceae</taxon>
        <taxon>Oceanisphaera</taxon>
    </lineage>
</organism>
<evidence type="ECO:0000313" key="2">
    <source>
        <dbReference type="EMBL" id="ART79534.1"/>
    </source>
</evidence>
<dbReference type="AlphaFoldDB" id="A0A1Y0CX03"/>
<feature type="transmembrane region" description="Helical" evidence="1">
    <location>
        <begin position="30"/>
        <end position="53"/>
    </location>
</feature>
<keyword evidence="1" id="KW-0472">Membrane</keyword>
<dbReference type="KEGG" id="ocm:CBP12_04700"/>
<feature type="transmembrane region" description="Helical" evidence="1">
    <location>
        <begin position="6"/>
        <end position="23"/>
    </location>
</feature>
<keyword evidence="1" id="KW-0812">Transmembrane</keyword>
<evidence type="ECO:0000313" key="3">
    <source>
        <dbReference type="Proteomes" id="UP000243793"/>
    </source>
</evidence>